<sequence length="163" mass="16637">MRNIRQPLAITAAVVTAAVVLVGCTPSAQDSDDPIHTQETPVTESNGSSDDSPAPDGGTDAGFVGTWVDPDGLGFLTFAEDGSVRGSDACNGIGSTYSVDGGTATVEPFATTMMACSEGWSQWLLQVTTVEVSDDGSEMVVHGRDGSEAGTLVPGEEPQGNGR</sequence>
<feature type="domain" description="DUF306" evidence="3">
    <location>
        <begin position="76"/>
        <end position="145"/>
    </location>
</feature>
<dbReference type="Pfam" id="PF03724">
    <property type="entry name" value="META"/>
    <property type="match status" value="1"/>
</dbReference>
<dbReference type="InterPro" id="IPR005184">
    <property type="entry name" value="DUF306_Meta_HslJ"/>
</dbReference>
<dbReference type="InterPro" id="IPR038670">
    <property type="entry name" value="HslJ-like_sf"/>
</dbReference>
<comment type="caution">
    <text evidence="4">The sequence shown here is derived from an EMBL/GenBank/DDBJ whole genome shotgun (WGS) entry which is preliminary data.</text>
</comment>
<organism evidence="4 5">
    <name type="scientific">Candidatus Corynebacterium avicola</name>
    <dbReference type="NCBI Taxonomy" id="2838527"/>
    <lineage>
        <taxon>Bacteria</taxon>
        <taxon>Bacillati</taxon>
        <taxon>Actinomycetota</taxon>
        <taxon>Actinomycetes</taxon>
        <taxon>Mycobacteriales</taxon>
        <taxon>Corynebacteriaceae</taxon>
        <taxon>Corynebacterium</taxon>
    </lineage>
</organism>
<protein>
    <submittedName>
        <fullName evidence="4">META domain-containing protein</fullName>
    </submittedName>
</protein>
<reference evidence="4" key="1">
    <citation type="journal article" date="2021" name="PeerJ">
        <title>Extensive microbial diversity within the chicken gut microbiome revealed by metagenomics and culture.</title>
        <authorList>
            <person name="Gilroy R."/>
            <person name="Ravi A."/>
            <person name="Getino M."/>
            <person name="Pursley I."/>
            <person name="Horton D.L."/>
            <person name="Alikhan N.F."/>
            <person name="Baker D."/>
            <person name="Gharbi K."/>
            <person name="Hall N."/>
            <person name="Watson M."/>
            <person name="Adriaenssens E.M."/>
            <person name="Foster-Nyarko E."/>
            <person name="Jarju S."/>
            <person name="Secka A."/>
            <person name="Antonio M."/>
            <person name="Oren A."/>
            <person name="Chaudhuri R.R."/>
            <person name="La Ragione R."/>
            <person name="Hildebrand F."/>
            <person name="Pallen M.J."/>
        </authorList>
    </citation>
    <scope>NUCLEOTIDE SEQUENCE</scope>
    <source>
        <strain evidence="4">CHK32-1732</strain>
    </source>
</reference>
<feature type="signal peptide" evidence="2">
    <location>
        <begin position="1"/>
        <end position="28"/>
    </location>
</feature>
<gene>
    <name evidence="4" type="ORF">H9870_12715</name>
</gene>
<evidence type="ECO:0000256" key="2">
    <source>
        <dbReference type="SAM" id="SignalP"/>
    </source>
</evidence>
<evidence type="ECO:0000259" key="3">
    <source>
        <dbReference type="Pfam" id="PF03724"/>
    </source>
</evidence>
<feature type="region of interest" description="Disordered" evidence="1">
    <location>
        <begin position="26"/>
        <end position="65"/>
    </location>
</feature>
<evidence type="ECO:0000256" key="1">
    <source>
        <dbReference type="SAM" id="MobiDB-lite"/>
    </source>
</evidence>
<name>A0A9D1UMZ3_9CORY</name>
<dbReference type="Proteomes" id="UP000824190">
    <property type="component" value="Unassembled WGS sequence"/>
</dbReference>
<proteinExistence type="predicted"/>
<accession>A0A9D1UMZ3</accession>
<evidence type="ECO:0000313" key="4">
    <source>
        <dbReference type="EMBL" id="HIW92506.1"/>
    </source>
</evidence>
<evidence type="ECO:0000313" key="5">
    <source>
        <dbReference type="Proteomes" id="UP000824190"/>
    </source>
</evidence>
<dbReference type="PROSITE" id="PS51257">
    <property type="entry name" value="PROKAR_LIPOPROTEIN"/>
    <property type="match status" value="1"/>
</dbReference>
<reference evidence="4" key="2">
    <citation type="submission" date="2021-04" db="EMBL/GenBank/DDBJ databases">
        <authorList>
            <person name="Gilroy R."/>
        </authorList>
    </citation>
    <scope>NUCLEOTIDE SEQUENCE</scope>
    <source>
        <strain evidence="4">CHK32-1732</strain>
    </source>
</reference>
<dbReference type="EMBL" id="DXGC01000107">
    <property type="protein sequence ID" value="HIW92506.1"/>
    <property type="molecule type" value="Genomic_DNA"/>
</dbReference>
<dbReference type="AlphaFoldDB" id="A0A9D1UMZ3"/>
<dbReference type="Gene3D" id="2.40.128.270">
    <property type="match status" value="1"/>
</dbReference>
<feature type="chain" id="PRO_5039358099" evidence="2">
    <location>
        <begin position="29"/>
        <end position="163"/>
    </location>
</feature>
<feature type="region of interest" description="Disordered" evidence="1">
    <location>
        <begin position="136"/>
        <end position="163"/>
    </location>
</feature>
<feature type="compositionally biased region" description="Polar residues" evidence="1">
    <location>
        <begin position="37"/>
        <end position="51"/>
    </location>
</feature>
<keyword evidence="2" id="KW-0732">Signal</keyword>